<name>B5YII7_THEYD</name>
<accession>B5YII7</accession>
<dbReference type="Proteomes" id="UP000000718">
    <property type="component" value="Chromosome"/>
</dbReference>
<dbReference type="InParanoid" id="B5YII7"/>
<dbReference type="HOGENOM" id="CLU_2412235_0_0_0"/>
<evidence type="ECO:0000313" key="1">
    <source>
        <dbReference type="EMBL" id="ACI21847.1"/>
    </source>
</evidence>
<reference evidence="2" key="1">
    <citation type="submission" date="2008-08" db="EMBL/GenBank/DDBJ databases">
        <title>The complete genome sequence of Thermodesulfovibrio yellowstonii strain ATCC 51303 / DSM 11347 / YP87.</title>
        <authorList>
            <person name="Dodson R.J."/>
            <person name="Durkin A.S."/>
            <person name="Wu M."/>
            <person name="Eisen J."/>
            <person name="Sutton G."/>
        </authorList>
    </citation>
    <scope>NUCLEOTIDE SEQUENCE [LARGE SCALE GENOMIC DNA]</scope>
    <source>
        <strain evidence="2">ATCC 51303 / DSM 11347 / YP87</strain>
    </source>
</reference>
<dbReference type="KEGG" id="tye:THEYE_A0298"/>
<dbReference type="EnsemblBacteria" id="ACI21847">
    <property type="protein sequence ID" value="ACI21847"/>
    <property type="gene ID" value="THEYE_A0298"/>
</dbReference>
<dbReference type="RefSeq" id="WP_012546550.1">
    <property type="nucleotide sequence ID" value="NC_011296.1"/>
</dbReference>
<gene>
    <name evidence="1" type="ordered locus">THEYE_A0298</name>
</gene>
<sequence>MKKQKTKPHFFGLRADDYERLLELGMTHAALNVLRHNPARFFSEFSRYTKNVADEFKSEIYMLCFQIATQPNRARIESIIYNRKTKRKEVVA</sequence>
<proteinExistence type="predicted"/>
<protein>
    <submittedName>
        <fullName evidence="1">Uncharacterized protein</fullName>
    </submittedName>
</protein>
<organism evidence="1 2">
    <name type="scientific">Thermodesulfovibrio yellowstonii (strain ATCC 51303 / DSM 11347 / YP87)</name>
    <dbReference type="NCBI Taxonomy" id="289376"/>
    <lineage>
        <taxon>Bacteria</taxon>
        <taxon>Pseudomonadati</taxon>
        <taxon>Nitrospirota</taxon>
        <taxon>Thermodesulfovibrionia</taxon>
        <taxon>Thermodesulfovibrionales</taxon>
        <taxon>Thermodesulfovibrionaceae</taxon>
        <taxon>Thermodesulfovibrio</taxon>
    </lineage>
</organism>
<dbReference type="STRING" id="289376.THEYE_A0298"/>
<reference evidence="1 2" key="2">
    <citation type="journal article" date="2015" name="Genome Announc.">
        <title>Genome Sequence of the Sulfate-Reducing Thermophilic Bacterium Thermodesulfovibrio yellowstonii Strain DSM 11347T (Phylum Nitrospirae).</title>
        <authorList>
            <person name="Bhatnagar S."/>
            <person name="Badger J.H."/>
            <person name="Madupu R."/>
            <person name="Khouri H.M."/>
            <person name="O'Connor E.M."/>
            <person name="Robb F.T."/>
            <person name="Ward N.L."/>
            <person name="Eisen J.A."/>
        </authorList>
    </citation>
    <scope>NUCLEOTIDE SEQUENCE [LARGE SCALE GENOMIC DNA]</scope>
    <source>
        <strain evidence="2">ATCC 51303 / DSM 11347 / YP87</strain>
    </source>
</reference>
<keyword evidence="2" id="KW-1185">Reference proteome</keyword>
<dbReference type="EMBL" id="CP001147">
    <property type="protein sequence ID" value="ACI21847.1"/>
    <property type="molecule type" value="Genomic_DNA"/>
</dbReference>
<dbReference type="PATRIC" id="fig|289376.4.peg.293"/>
<evidence type="ECO:0000313" key="2">
    <source>
        <dbReference type="Proteomes" id="UP000000718"/>
    </source>
</evidence>
<dbReference type="AlphaFoldDB" id="B5YII7"/>